<evidence type="ECO:0000256" key="4">
    <source>
        <dbReference type="ARBA" id="ARBA00023242"/>
    </source>
</evidence>
<comment type="subcellular location">
    <subcellularLocation>
        <location evidence="1">Nucleus</location>
    </subcellularLocation>
</comment>
<feature type="compositionally biased region" description="Basic and acidic residues" evidence="5">
    <location>
        <begin position="297"/>
        <end position="313"/>
    </location>
</feature>
<feature type="region of interest" description="Disordered" evidence="5">
    <location>
        <begin position="1"/>
        <end position="47"/>
    </location>
</feature>
<dbReference type="InterPro" id="IPR022043">
    <property type="entry name" value="CAF1A_DD"/>
</dbReference>
<feature type="domain" description="Chromatin assembly factor 1 subunit A dimerization" evidence="6">
    <location>
        <begin position="198"/>
        <end position="269"/>
    </location>
</feature>
<dbReference type="Proteomes" id="UP000054560">
    <property type="component" value="Unassembled WGS sequence"/>
</dbReference>
<dbReference type="AlphaFoldDB" id="A0A0L0FA00"/>
<evidence type="ECO:0000256" key="3">
    <source>
        <dbReference type="ARBA" id="ARBA00023204"/>
    </source>
</evidence>
<reference evidence="7 8" key="1">
    <citation type="submission" date="2011-02" db="EMBL/GenBank/DDBJ databases">
        <title>The Genome Sequence of Sphaeroforma arctica JP610.</title>
        <authorList>
            <consortium name="The Broad Institute Genome Sequencing Platform"/>
            <person name="Russ C."/>
            <person name="Cuomo C."/>
            <person name="Young S.K."/>
            <person name="Zeng Q."/>
            <person name="Gargeya S."/>
            <person name="Alvarado L."/>
            <person name="Berlin A."/>
            <person name="Chapman S.B."/>
            <person name="Chen Z."/>
            <person name="Freedman E."/>
            <person name="Gellesch M."/>
            <person name="Goldberg J."/>
            <person name="Griggs A."/>
            <person name="Gujja S."/>
            <person name="Heilman E."/>
            <person name="Heiman D."/>
            <person name="Howarth C."/>
            <person name="Mehta T."/>
            <person name="Neiman D."/>
            <person name="Pearson M."/>
            <person name="Roberts A."/>
            <person name="Saif S."/>
            <person name="Shea T."/>
            <person name="Shenoy N."/>
            <person name="Sisk P."/>
            <person name="Stolte C."/>
            <person name="Sykes S."/>
            <person name="White J."/>
            <person name="Yandava C."/>
            <person name="Burger G."/>
            <person name="Gray M.W."/>
            <person name="Holland P.W.H."/>
            <person name="King N."/>
            <person name="Lang F.B.F."/>
            <person name="Roger A.J."/>
            <person name="Ruiz-Trillo I."/>
            <person name="Haas B."/>
            <person name="Nusbaum C."/>
            <person name="Birren B."/>
        </authorList>
    </citation>
    <scope>NUCLEOTIDE SEQUENCE [LARGE SCALE GENOMIC DNA]</scope>
    <source>
        <strain evidence="7 8">JP610</strain>
    </source>
</reference>
<evidence type="ECO:0000313" key="8">
    <source>
        <dbReference type="Proteomes" id="UP000054560"/>
    </source>
</evidence>
<feature type="region of interest" description="Disordered" evidence="5">
    <location>
        <begin position="150"/>
        <end position="182"/>
    </location>
</feature>
<feature type="non-terminal residue" evidence="7">
    <location>
        <position position="321"/>
    </location>
</feature>
<dbReference type="GO" id="GO:0006334">
    <property type="term" value="P:nucleosome assembly"/>
    <property type="evidence" value="ECO:0007669"/>
    <property type="project" value="TreeGrafter"/>
</dbReference>
<keyword evidence="3" id="KW-0234">DNA repair</keyword>
<dbReference type="EMBL" id="KQ245713">
    <property type="protein sequence ID" value="KNC73361.1"/>
    <property type="molecule type" value="Genomic_DNA"/>
</dbReference>
<dbReference type="RefSeq" id="XP_014147263.1">
    <property type="nucleotide sequence ID" value="XM_014291788.1"/>
</dbReference>
<dbReference type="eggNOG" id="KOG4364">
    <property type="taxonomic scope" value="Eukaryota"/>
</dbReference>
<sequence>MFSNFFVKPSGGAGSCSTGSSAKSETATRVIDPSTDANSNTLEPSANNSILTGKMTEIKAFEEYFIPFEVPLHARMAKSSVRRPLSEVEFVALNRTWDSARQSTQPDKDTETVKVIIPNQGTDSEDNAVASKAMLDELISCGQSGKWRVEADSKRNKKKNRGEENDEDVVCLGSAPESSGVSKEAYTGLGGSQTMHLKLLQFHDNYRPPYFGTWSRKSAQISGRTPFKMDTDLFDYDVVSDEEWEEEPEGEDLSDDEKEADADAEDVEEEEDGFVVPHGYLSDDEGVVDGEGDEKDDSSKSGIRNEARDKKLEIAGARAAM</sequence>
<dbReference type="GeneID" id="25914583"/>
<evidence type="ECO:0000256" key="1">
    <source>
        <dbReference type="ARBA" id="ARBA00004123"/>
    </source>
</evidence>
<dbReference type="PANTHER" id="PTHR15272:SF0">
    <property type="entry name" value="CHROMATIN ASSEMBLY FACTOR 1 SUBUNIT A"/>
    <property type="match status" value="1"/>
</dbReference>
<feature type="compositionally biased region" description="Low complexity" evidence="5">
    <location>
        <begin position="15"/>
        <end position="24"/>
    </location>
</feature>
<organism evidence="7 8">
    <name type="scientific">Sphaeroforma arctica JP610</name>
    <dbReference type="NCBI Taxonomy" id="667725"/>
    <lineage>
        <taxon>Eukaryota</taxon>
        <taxon>Ichthyosporea</taxon>
        <taxon>Ichthyophonida</taxon>
        <taxon>Sphaeroforma</taxon>
    </lineage>
</organism>
<keyword evidence="8" id="KW-1185">Reference proteome</keyword>
<gene>
    <name evidence="7" type="ORF">SARC_14079</name>
</gene>
<feature type="compositionally biased region" description="Acidic residues" evidence="5">
    <location>
        <begin position="282"/>
        <end position="296"/>
    </location>
</feature>
<name>A0A0L0FA00_9EUKA</name>
<evidence type="ECO:0000256" key="2">
    <source>
        <dbReference type="ARBA" id="ARBA00022763"/>
    </source>
</evidence>
<keyword evidence="4" id="KW-0539">Nucleus</keyword>
<dbReference type="STRING" id="667725.A0A0L0FA00"/>
<evidence type="ECO:0000256" key="5">
    <source>
        <dbReference type="SAM" id="MobiDB-lite"/>
    </source>
</evidence>
<dbReference type="GO" id="GO:0033186">
    <property type="term" value="C:CAF-1 complex"/>
    <property type="evidence" value="ECO:0007669"/>
    <property type="project" value="TreeGrafter"/>
</dbReference>
<dbReference type="OrthoDB" id="79480at2759"/>
<accession>A0A0L0FA00</accession>
<feature type="compositionally biased region" description="Polar residues" evidence="5">
    <location>
        <begin position="35"/>
        <end position="47"/>
    </location>
</feature>
<keyword evidence="2" id="KW-0227">DNA damage</keyword>
<protein>
    <recommendedName>
        <fullName evidence="6">Chromatin assembly factor 1 subunit A dimerization domain-containing protein</fullName>
    </recommendedName>
</protein>
<dbReference type="Pfam" id="PF12253">
    <property type="entry name" value="CAF1A_dimeriz"/>
    <property type="match status" value="1"/>
</dbReference>
<evidence type="ECO:0000313" key="7">
    <source>
        <dbReference type="EMBL" id="KNC73361.1"/>
    </source>
</evidence>
<evidence type="ECO:0000259" key="6">
    <source>
        <dbReference type="Pfam" id="PF12253"/>
    </source>
</evidence>
<proteinExistence type="predicted"/>
<feature type="compositionally biased region" description="Acidic residues" evidence="5">
    <location>
        <begin position="241"/>
        <end position="273"/>
    </location>
</feature>
<dbReference type="GO" id="GO:0005634">
    <property type="term" value="C:nucleus"/>
    <property type="evidence" value="ECO:0007669"/>
    <property type="project" value="UniProtKB-SubCell"/>
</dbReference>
<dbReference type="GO" id="GO:0006281">
    <property type="term" value="P:DNA repair"/>
    <property type="evidence" value="ECO:0007669"/>
    <property type="project" value="UniProtKB-KW"/>
</dbReference>
<feature type="region of interest" description="Disordered" evidence="5">
    <location>
        <begin position="241"/>
        <end position="321"/>
    </location>
</feature>
<dbReference type="PANTHER" id="PTHR15272">
    <property type="entry name" value="CHROMATIN ASSEMBLY FACTOR 1 SUBUNIT A CAF-1 SUBUNIT A"/>
    <property type="match status" value="1"/>
</dbReference>